<feature type="compositionally biased region" description="Polar residues" evidence="1">
    <location>
        <begin position="400"/>
        <end position="411"/>
    </location>
</feature>
<feature type="compositionally biased region" description="Polar residues" evidence="1">
    <location>
        <begin position="698"/>
        <end position="710"/>
    </location>
</feature>
<name>A0A0L6UGB9_9BASI</name>
<evidence type="ECO:0008006" key="4">
    <source>
        <dbReference type="Google" id="ProtNLM"/>
    </source>
</evidence>
<proteinExistence type="predicted"/>
<dbReference type="Pfam" id="PF08045">
    <property type="entry name" value="CDC14"/>
    <property type="match status" value="1"/>
</dbReference>
<dbReference type="PANTHER" id="PTHR10026">
    <property type="entry name" value="CYCLIN"/>
    <property type="match status" value="1"/>
</dbReference>
<feature type="compositionally biased region" description="Low complexity" evidence="1">
    <location>
        <begin position="655"/>
        <end position="665"/>
    </location>
</feature>
<organism evidence="2 3">
    <name type="scientific">Puccinia sorghi</name>
    <dbReference type="NCBI Taxonomy" id="27349"/>
    <lineage>
        <taxon>Eukaryota</taxon>
        <taxon>Fungi</taxon>
        <taxon>Dikarya</taxon>
        <taxon>Basidiomycota</taxon>
        <taxon>Pucciniomycotina</taxon>
        <taxon>Pucciniomycetes</taxon>
        <taxon>Pucciniales</taxon>
        <taxon>Pucciniaceae</taxon>
        <taxon>Puccinia</taxon>
    </lineage>
</organism>
<dbReference type="InterPro" id="IPR043198">
    <property type="entry name" value="Cyclin/Ssn8"/>
</dbReference>
<keyword evidence="3" id="KW-1185">Reference proteome</keyword>
<evidence type="ECO:0000313" key="2">
    <source>
        <dbReference type="EMBL" id="KNZ47581.1"/>
    </source>
</evidence>
<dbReference type="AlphaFoldDB" id="A0A0L6UGB9"/>
<protein>
    <recommendedName>
        <fullName evidence="4">Cyclin N-terminal domain-containing protein</fullName>
    </recommendedName>
</protein>
<feature type="compositionally biased region" description="Polar residues" evidence="1">
    <location>
        <begin position="746"/>
        <end position="755"/>
    </location>
</feature>
<dbReference type="STRING" id="27349.A0A0L6UGB9"/>
<dbReference type="VEuPathDB" id="FungiDB:VP01_62g16"/>
<dbReference type="GO" id="GO:0006357">
    <property type="term" value="P:regulation of transcription by RNA polymerase II"/>
    <property type="evidence" value="ECO:0007669"/>
    <property type="project" value="InterPro"/>
</dbReference>
<dbReference type="InterPro" id="IPR036915">
    <property type="entry name" value="Cyclin-like_sf"/>
</dbReference>
<feature type="compositionally biased region" description="Acidic residues" evidence="1">
    <location>
        <begin position="431"/>
        <end position="441"/>
    </location>
</feature>
<comment type="caution">
    <text evidence="2">The sequence shown here is derived from an EMBL/GenBank/DDBJ whole genome shotgun (WGS) entry which is preliminary data.</text>
</comment>
<gene>
    <name evidence="2" type="ORF">VP01_62g16</name>
</gene>
<feature type="compositionally biased region" description="Polar residues" evidence="1">
    <location>
        <begin position="639"/>
        <end position="654"/>
    </location>
</feature>
<evidence type="ECO:0000313" key="3">
    <source>
        <dbReference type="Proteomes" id="UP000037035"/>
    </source>
</evidence>
<feature type="compositionally biased region" description="Polar residues" evidence="1">
    <location>
        <begin position="784"/>
        <end position="796"/>
    </location>
</feature>
<accession>A0A0L6UGB9</accession>
<dbReference type="EMBL" id="LAVV01011608">
    <property type="protein sequence ID" value="KNZ47581.1"/>
    <property type="molecule type" value="Genomic_DNA"/>
</dbReference>
<reference evidence="2 3" key="1">
    <citation type="submission" date="2015-08" db="EMBL/GenBank/DDBJ databases">
        <title>Next Generation Sequencing and Analysis of the Genome of Puccinia sorghi L Schw, the Causal Agent of Maize Common Rust.</title>
        <authorList>
            <person name="Rochi L."/>
            <person name="Burguener G."/>
            <person name="Darino M."/>
            <person name="Turjanski A."/>
            <person name="Kreff E."/>
            <person name="Dieguez M.J."/>
            <person name="Sacco F."/>
        </authorList>
    </citation>
    <scope>NUCLEOTIDE SEQUENCE [LARGE SCALE GENOMIC DNA]</scope>
    <source>
        <strain evidence="2 3">RO10H11247</strain>
    </source>
</reference>
<feature type="compositionally biased region" description="Polar residues" evidence="1">
    <location>
        <begin position="356"/>
        <end position="387"/>
    </location>
</feature>
<feature type="compositionally biased region" description="Basic and acidic residues" evidence="1">
    <location>
        <begin position="681"/>
        <end position="694"/>
    </location>
</feature>
<feature type="compositionally biased region" description="Low complexity" evidence="1">
    <location>
        <begin position="550"/>
        <end position="566"/>
    </location>
</feature>
<dbReference type="OrthoDB" id="5357220at2759"/>
<evidence type="ECO:0000256" key="1">
    <source>
        <dbReference type="SAM" id="MobiDB-lite"/>
    </source>
</evidence>
<sequence>MGEGIKELEMQGPVELDPDKFKRLDVTKFSYQPMDYFAQKFYDRKEEIVVAEMQILKRLGFHVQVQHPYSAMVNYLQVLNLTENTQVSQRAWGALNDSLLTRLPGLYPPTHLGTLAIYVAAKELGLLLPEGWWELFDVSEESELVEMEGILQAIYHSPPVSGPTIWVRVNEPLRLIKNLLIGASLLAQQEGKLFIKLQDRIELNASIVLLRFVNQLSKLPSITNAIQHPNNRRELNITPSINSLKTSFILLQGLIHLHPSSQNLFRSEYNLRILLNFLPPALHSPSFSPIAIPLLDLILITFIDSPTNAQLFESAGGLEILVQAMKQKALKTELRVKVLETLWAWWIDEEDPNSNQPTIISPINPPHQSHSNLPSTLGQDTLPATQKTIHHPIRPKSSAGKVQNTDKTSINHQHRGNSRIRPISLPPPTLPEEEEEEEQEQEREGNQKQYQANISDGHETPKPNKPGARLRIQPSTTVKSHSRSQSSLTHGAAPFSSSPMVKASSEGSSVTPSRPSTKPSDPASRLRLMLENTAGEFVPATPHHPRRTTRPTTSIHLSSSPSPILHKSQPISLFRKKDGQSDSDDNLSNPSRPSDDSEDSDHRIMDGSPRLVPLVVRQRRTAIKLGSNTPQRMIRHKQSASLGSIQNQLQQHNPTTTTTSSSRSRQSSEDEGVQGPGSDGSSERESHRARDPTRRTIHSSIIPQSPTLAGTQRRPISKITEAQQPLAMESSAEEMTKRLSVDTPRASRSSKTTLRASGPSSSSKASGASSSSPAMTKSSSCSSQDEQYTPKRSSTPLKPAKTNKVLITPAAAAAAAATPMSNSNNKMGLLTPLLSPNQRFISKPLTPNYSKINHSDLELMVNGTDSDVGPSAALFLSGKKERTTSTRGRSTIKKGVGGKEEEATEATSSQRMVERPLVSEESVLVDQGGPHEAGGGAGGKKLKKSGILEKYMANSDELVRSFREIGVGFKALARHSNLP</sequence>
<feature type="region of interest" description="Disordered" evidence="1">
    <location>
        <begin position="879"/>
        <end position="915"/>
    </location>
</feature>
<dbReference type="InterPro" id="IPR012535">
    <property type="entry name" value="Cell_div_Cdc14"/>
</dbReference>
<feature type="compositionally biased region" description="Low complexity" evidence="1">
    <location>
        <begin position="756"/>
        <end position="783"/>
    </location>
</feature>
<feature type="region of interest" description="Disordered" evidence="1">
    <location>
        <begin position="356"/>
        <end position="802"/>
    </location>
</feature>
<dbReference type="GO" id="GO:0016538">
    <property type="term" value="F:cyclin-dependent protein serine/threonine kinase regulator activity"/>
    <property type="evidence" value="ECO:0007669"/>
    <property type="project" value="InterPro"/>
</dbReference>
<dbReference type="Proteomes" id="UP000037035">
    <property type="component" value="Unassembled WGS sequence"/>
</dbReference>
<feature type="compositionally biased region" description="Polar residues" evidence="1">
    <location>
        <begin position="473"/>
        <end position="519"/>
    </location>
</feature>
<dbReference type="SUPFAM" id="SSF47954">
    <property type="entry name" value="Cyclin-like"/>
    <property type="match status" value="1"/>
</dbReference>
<dbReference type="Gene3D" id="1.10.472.10">
    <property type="entry name" value="Cyclin-like"/>
    <property type="match status" value="2"/>
</dbReference>